<dbReference type="CDD" id="cd02901">
    <property type="entry name" value="Macro_Poa1p-like"/>
    <property type="match status" value="1"/>
</dbReference>
<comment type="caution">
    <text evidence="3">The sequence shown here is derived from an EMBL/GenBank/DDBJ whole genome shotgun (WGS) entry which is preliminary data.</text>
</comment>
<evidence type="ECO:0000313" key="3">
    <source>
        <dbReference type="EMBL" id="MBD2685902.1"/>
    </source>
</evidence>
<protein>
    <submittedName>
        <fullName evidence="3">Macro domain-containing protein</fullName>
    </submittedName>
</protein>
<comment type="catalytic activity">
    <reaction evidence="1">
        <text>an N-(ADP-alpha-D-ribosyl)-thymidine in DNA + H2O = a thymidine in DNA + ADP-D-ribose</text>
        <dbReference type="Rhea" id="RHEA:71655"/>
        <dbReference type="Rhea" id="RHEA-COMP:13556"/>
        <dbReference type="Rhea" id="RHEA-COMP:18051"/>
        <dbReference type="ChEBI" id="CHEBI:15377"/>
        <dbReference type="ChEBI" id="CHEBI:57967"/>
        <dbReference type="ChEBI" id="CHEBI:137386"/>
        <dbReference type="ChEBI" id="CHEBI:191199"/>
    </reaction>
    <physiologicalReaction direction="left-to-right" evidence="1">
        <dbReference type="Rhea" id="RHEA:71656"/>
    </physiologicalReaction>
</comment>
<dbReference type="InterPro" id="IPR050892">
    <property type="entry name" value="ADP-ribose_metab_enzymes"/>
</dbReference>
<evidence type="ECO:0000256" key="1">
    <source>
        <dbReference type="ARBA" id="ARBA00035885"/>
    </source>
</evidence>
<reference evidence="3 4" key="1">
    <citation type="journal article" date="2020" name="ISME J.">
        <title>Comparative genomics reveals insights into cyanobacterial evolution and habitat adaptation.</title>
        <authorList>
            <person name="Chen M.Y."/>
            <person name="Teng W.K."/>
            <person name="Zhao L."/>
            <person name="Hu C.X."/>
            <person name="Zhou Y.K."/>
            <person name="Han B.P."/>
            <person name="Song L.R."/>
            <person name="Shu W.S."/>
        </authorList>
    </citation>
    <scope>NUCLEOTIDE SEQUENCE [LARGE SCALE GENOMIC DNA]</scope>
    <source>
        <strain evidence="3 4">FACHB-1249</strain>
    </source>
</reference>
<dbReference type="SMART" id="SM00506">
    <property type="entry name" value="A1pp"/>
    <property type="match status" value="1"/>
</dbReference>
<dbReference type="Pfam" id="PF01661">
    <property type="entry name" value="Macro"/>
    <property type="match status" value="1"/>
</dbReference>
<dbReference type="InterPro" id="IPR043472">
    <property type="entry name" value="Macro_dom-like"/>
</dbReference>
<sequence>MIEIKQGNLLTEPAQALVNTVNCVGVMGKGIALQFKQAYPENFRQYEKACRAGQVQPGQMFTVATGNLFNPLYIINFPTKRHWKGKSKLEDIKTGLVALVAQVQQLNITSIAIPPLGCGNGGLGWSEVKPLIESAFAALPDVQVIIFEPSGAPAVETMPVASKKPNMTRARALFIRLLELYGIPGYELTKLEIQKLAYFLQVAGEPLRLEYVKHKYGPYAHNLNHVLKHIEGHYIRGYGDGTAKAESAEIYVLPAGREAAQSFLANDPSAQERLERVSNLINGFETPYGMELLATVHWVGTQETNSAHDSEQAIELVYSWSDGLRPIVDERKRTILKPRHIRKAWQRLGQQNWLAAK</sequence>
<proteinExistence type="predicted"/>
<dbReference type="PANTHER" id="PTHR12521">
    <property type="entry name" value="PROTEIN C6ORF130"/>
    <property type="match status" value="1"/>
</dbReference>
<dbReference type="SUPFAM" id="SSF52949">
    <property type="entry name" value="Macro domain-like"/>
    <property type="match status" value="1"/>
</dbReference>
<name>A0ABR8ITB8_APHFL</name>
<dbReference type="InterPro" id="IPR002589">
    <property type="entry name" value="Macro_dom"/>
</dbReference>
<accession>A0ABR8ITB8</accession>
<keyword evidence="4" id="KW-1185">Reference proteome</keyword>
<dbReference type="PANTHER" id="PTHR12521:SF0">
    <property type="entry name" value="ADP-RIBOSE GLYCOHYDROLASE OARD1"/>
    <property type="match status" value="1"/>
</dbReference>
<dbReference type="PROSITE" id="PS51154">
    <property type="entry name" value="MACRO"/>
    <property type="match status" value="1"/>
</dbReference>
<organism evidence="3 4">
    <name type="scientific">Aphanizomenon flos-aquae FACHB-1249</name>
    <dbReference type="NCBI Taxonomy" id="2692889"/>
    <lineage>
        <taxon>Bacteria</taxon>
        <taxon>Bacillati</taxon>
        <taxon>Cyanobacteriota</taxon>
        <taxon>Cyanophyceae</taxon>
        <taxon>Nostocales</taxon>
        <taxon>Aphanizomenonaceae</taxon>
        <taxon>Aphanizomenon</taxon>
    </lineage>
</organism>
<dbReference type="EMBL" id="JACJTM010000023">
    <property type="protein sequence ID" value="MBD2685902.1"/>
    <property type="molecule type" value="Genomic_DNA"/>
</dbReference>
<dbReference type="Proteomes" id="UP000660270">
    <property type="component" value="Unassembled WGS sequence"/>
</dbReference>
<dbReference type="Gene3D" id="3.40.220.10">
    <property type="entry name" value="Leucine Aminopeptidase, subunit E, domain 1"/>
    <property type="match status" value="1"/>
</dbReference>
<feature type="domain" description="Macro" evidence="2">
    <location>
        <begin position="1"/>
        <end position="163"/>
    </location>
</feature>
<evidence type="ECO:0000313" key="4">
    <source>
        <dbReference type="Proteomes" id="UP000660270"/>
    </source>
</evidence>
<dbReference type="RefSeq" id="WP_190588981.1">
    <property type="nucleotide sequence ID" value="NZ_JACJTM010000023.1"/>
</dbReference>
<gene>
    <name evidence="3" type="ORF">H6G43_11885</name>
</gene>
<evidence type="ECO:0000259" key="2">
    <source>
        <dbReference type="PROSITE" id="PS51154"/>
    </source>
</evidence>